<sequence>MLHLLPLLLAGAVASPAQRLAPRLSPPLNLTDIPITFPNKTASINISVGSPPQVIPVELSLASGQLQLSAFKKQDSSSFQDNPPRDNVQIGDLTLYGWTIGNETNDAGLGGTLPLGLVNRGNSKDNTYLLWSLADQIPSKTFALTIGLDNSTISFGEESSAANWWNPIEAAMGGWAFIIDGVAVDGQMAGIAPAPAPVGQTVTLSRPAATASIVPGSAPSLPAEVPPAAPFIAAAKRQATAAGDTRMPAPTGSSSSGPLPPMDPNNQSCVACTLEYKVCMCGEGEMCRRHEATCSTCPFLECVRNGTSTDTDNCVACPAIYRMCDCGPDEDCVRTMGTCRECETVTCRKRGSVTPANPQWEEKPDNGNGSGTGTGTRSDTSTTVGPAVPYTSGTVPTENKPNCTNPVMCPAIYQMCSCRADETCVRKSSCDRCEWLECHKTPKPFTDNGQCVQCAEIEPVCDCPRGATCVREPRSCTDCGRVTCRDNSNPGVRLALSLDDEIAVSPEVATALQKLIPGMVALGSASGAEKRAPTVSVTATAASAGADNTVGVSATPPFRPQGKTYYSVPCNTTANITLVFPGANYTLQAKDWVVPQQDGCQALLVMQDTFFYDVILGRPFLRTVRAAFRLNDTATVAFSARNASTGGLSAMQGTSGAGVLGASLACVFVALAAACLF</sequence>
<reference evidence="4 5" key="1">
    <citation type="submission" date="2015-03" db="EMBL/GenBank/DDBJ databases">
        <title>Genomics and transcriptomics of the oil-accumulating basidiomycete yeast T. oleaginosus allow insights into substrate utilization and the diverse evolutionary trajectories of mating systems in fungi.</title>
        <authorList>
            <consortium name="DOE Joint Genome Institute"/>
            <person name="Kourist R."/>
            <person name="Kracht O."/>
            <person name="Bracharz F."/>
            <person name="Lipzen A."/>
            <person name="Nolan M."/>
            <person name="Ohm R."/>
            <person name="Grigoriev I."/>
            <person name="Sun S."/>
            <person name="Heitman J."/>
            <person name="Bruck T."/>
            <person name="Nowrousian M."/>
        </authorList>
    </citation>
    <scope>NUCLEOTIDE SEQUENCE [LARGE SCALE GENOMIC DNA]</scope>
    <source>
        <strain evidence="4 5">IBC0246</strain>
    </source>
</reference>
<dbReference type="InterPro" id="IPR021109">
    <property type="entry name" value="Peptidase_aspartic_dom_sf"/>
</dbReference>
<gene>
    <name evidence="4" type="ORF">CC85DRAFT_330544</name>
</gene>
<feature type="chain" id="PRO_5005245373" description="Peptidase A1 domain-containing protein" evidence="3">
    <location>
        <begin position="18"/>
        <end position="677"/>
    </location>
</feature>
<feature type="region of interest" description="Disordered" evidence="1">
    <location>
        <begin position="240"/>
        <end position="262"/>
    </location>
</feature>
<dbReference type="Proteomes" id="UP000053611">
    <property type="component" value="Unassembled WGS sequence"/>
</dbReference>
<organism evidence="4 5">
    <name type="scientific">Cutaneotrichosporon oleaginosum</name>
    <dbReference type="NCBI Taxonomy" id="879819"/>
    <lineage>
        <taxon>Eukaryota</taxon>
        <taxon>Fungi</taxon>
        <taxon>Dikarya</taxon>
        <taxon>Basidiomycota</taxon>
        <taxon>Agaricomycotina</taxon>
        <taxon>Tremellomycetes</taxon>
        <taxon>Trichosporonales</taxon>
        <taxon>Trichosporonaceae</taxon>
        <taxon>Cutaneotrichosporon</taxon>
    </lineage>
</organism>
<evidence type="ECO:0000313" key="5">
    <source>
        <dbReference type="Proteomes" id="UP000053611"/>
    </source>
</evidence>
<dbReference type="RefSeq" id="XP_018276143.1">
    <property type="nucleotide sequence ID" value="XM_018426948.1"/>
</dbReference>
<keyword evidence="2" id="KW-0812">Transmembrane</keyword>
<dbReference type="EMBL" id="KQ087252">
    <property type="protein sequence ID" value="KLT39652.1"/>
    <property type="molecule type" value="Genomic_DNA"/>
</dbReference>
<evidence type="ECO:0000256" key="3">
    <source>
        <dbReference type="SAM" id="SignalP"/>
    </source>
</evidence>
<dbReference type="GeneID" id="28987551"/>
<name>A0A0J0XEZ6_9TREE</name>
<feature type="compositionally biased region" description="Low complexity" evidence="1">
    <location>
        <begin position="375"/>
        <end position="385"/>
    </location>
</feature>
<feature type="transmembrane region" description="Helical" evidence="2">
    <location>
        <begin position="657"/>
        <end position="676"/>
    </location>
</feature>
<evidence type="ECO:0000256" key="1">
    <source>
        <dbReference type="SAM" id="MobiDB-lite"/>
    </source>
</evidence>
<keyword evidence="3" id="KW-0732">Signal</keyword>
<evidence type="ECO:0008006" key="6">
    <source>
        <dbReference type="Google" id="ProtNLM"/>
    </source>
</evidence>
<evidence type="ECO:0000256" key="2">
    <source>
        <dbReference type="SAM" id="Phobius"/>
    </source>
</evidence>
<keyword evidence="2" id="KW-1133">Transmembrane helix</keyword>
<accession>A0A0J0XEZ6</accession>
<evidence type="ECO:0000313" key="4">
    <source>
        <dbReference type="EMBL" id="KLT39652.1"/>
    </source>
</evidence>
<proteinExistence type="predicted"/>
<dbReference type="SUPFAM" id="SSF50630">
    <property type="entry name" value="Acid proteases"/>
    <property type="match status" value="1"/>
</dbReference>
<feature type="region of interest" description="Disordered" evidence="1">
    <location>
        <begin position="356"/>
        <end position="393"/>
    </location>
</feature>
<dbReference type="OrthoDB" id="2402916at2759"/>
<keyword evidence="5" id="KW-1185">Reference proteome</keyword>
<dbReference type="Gene3D" id="2.40.70.10">
    <property type="entry name" value="Acid Proteases"/>
    <property type="match status" value="1"/>
</dbReference>
<protein>
    <recommendedName>
        <fullName evidence="6">Peptidase A1 domain-containing protein</fullName>
    </recommendedName>
</protein>
<keyword evidence="2" id="KW-0472">Membrane</keyword>
<feature type="compositionally biased region" description="Low complexity" evidence="1">
    <location>
        <begin position="248"/>
        <end position="257"/>
    </location>
</feature>
<feature type="signal peptide" evidence="3">
    <location>
        <begin position="1"/>
        <end position="17"/>
    </location>
</feature>
<dbReference type="AlphaFoldDB" id="A0A0J0XEZ6"/>